<sequence length="112" mass="11448">MTQRPHAKNRPSLRPRAGGLATALFLTGLAVSGTAAMLTAPLVEPASAQTAGSRIDQPTPATVDGRDAARKPNDGVSAPRALKPSTDVMTTDDGGGRVDPKAHLPGNMRRGG</sequence>
<name>A0ABQ4TZA4_9HYPH</name>
<organism evidence="2 3">
    <name type="scientific">Methylobacterium trifolii</name>
    <dbReference type="NCBI Taxonomy" id="1003092"/>
    <lineage>
        <taxon>Bacteria</taxon>
        <taxon>Pseudomonadati</taxon>
        <taxon>Pseudomonadota</taxon>
        <taxon>Alphaproteobacteria</taxon>
        <taxon>Hyphomicrobiales</taxon>
        <taxon>Methylobacteriaceae</taxon>
        <taxon>Methylobacterium</taxon>
    </lineage>
</organism>
<dbReference type="Proteomes" id="UP001055057">
    <property type="component" value="Unassembled WGS sequence"/>
</dbReference>
<dbReference type="EMBL" id="BPRB01000099">
    <property type="protein sequence ID" value="GJE59856.1"/>
    <property type="molecule type" value="Genomic_DNA"/>
</dbReference>
<feature type="compositionally biased region" description="Basic and acidic residues" evidence="1">
    <location>
        <begin position="64"/>
        <end position="73"/>
    </location>
</feature>
<proteinExistence type="predicted"/>
<gene>
    <name evidence="2" type="ORF">MPOCJGCO_1958</name>
</gene>
<protein>
    <recommendedName>
        <fullName evidence="4">Serine protease</fullName>
    </recommendedName>
</protein>
<reference evidence="2" key="2">
    <citation type="submission" date="2021-08" db="EMBL/GenBank/DDBJ databases">
        <authorList>
            <person name="Tani A."/>
            <person name="Ola A."/>
            <person name="Ogura Y."/>
            <person name="Katsura K."/>
            <person name="Hayashi T."/>
        </authorList>
    </citation>
    <scope>NUCLEOTIDE SEQUENCE</scope>
    <source>
        <strain evidence="2">DSM 23632</strain>
    </source>
</reference>
<reference evidence="2" key="1">
    <citation type="journal article" date="2021" name="Front. Microbiol.">
        <title>Comprehensive Comparative Genomics and Phenotyping of Methylobacterium Species.</title>
        <authorList>
            <person name="Alessa O."/>
            <person name="Ogura Y."/>
            <person name="Fujitani Y."/>
            <person name="Takami H."/>
            <person name="Hayashi T."/>
            <person name="Sahin N."/>
            <person name="Tani A."/>
        </authorList>
    </citation>
    <scope>NUCLEOTIDE SEQUENCE</scope>
    <source>
        <strain evidence="2">DSM 23632</strain>
    </source>
</reference>
<dbReference type="RefSeq" id="WP_238182413.1">
    <property type="nucleotide sequence ID" value="NZ_BPRB01000099.1"/>
</dbReference>
<keyword evidence="3" id="KW-1185">Reference proteome</keyword>
<evidence type="ECO:0000313" key="2">
    <source>
        <dbReference type="EMBL" id="GJE59856.1"/>
    </source>
</evidence>
<evidence type="ECO:0000256" key="1">
    <source>
        <dbReference type="SAM" id="MobiDB-lite"/>
    </source>
</evidence>
<comment type="caution">
    <text evidence="2">The sequence shown here is derived from an EMBL/GenBank/DDBJ whole genome shotgun (WGS) entry which is preliminary data.</text>
</comment>
<evidence type="ECO:0000313" key="3">
    <source>
        <dbReference type="Proteomes" id="UP001055057"/>
    </source>
</evidence>
<evidence type="ECO:0008006" key="4">
    <source>
        <dbReference type="Google" id="ProtNLM"/>
    </source>
</evidence>
<feature type="region of interest" description="Disordered" evidence="1">
    <location>
        <begin position="45"/>
        <end position="112"/>
    </location>
</feature>
<accession>A0ABQ4TZA4</accession>